<dbReference type="EnsemblPlants" id="TuG1812G0100003839.01.T03">
    <property type="protein sequence ID" value="TuG1812G0100003839.01.T03"/>
    <property type="gene ID" value="TuG1812G0100003839.01"/>
</dbReference>
<dbReference type="Proteomes" id="UP000015106">
    <property type="component" value="Chromosome 1"/>
</dbReference>
<keyword evidence="2" id="KW-1185">Reference proteome</keyword>
<reference evidence="1" key="2">
    <citation type="submission" date="2018-03" db="EMBL/GenBank/DDBJ databases">
        <title>The Triticum urartu genome reveals the dynamic nature of wheat genome evolution.</title>
        <authorList>
            <person name="Ling H."/>
            <person name="Ma B."/>
            <person name="Shi X."/>
            <person name="Liu H."/>
            <person name="Dong L."/>
            <person name="Sun H."/>
            <person name="Cao Y."/>
            <person name="Gao Q."/>
            <person name="Zheng S."/>
            <person name="Li Y."/>
            <person name="Yu Y."/>
            <person name="Du H."/>
            <person name="Qi M."/>
            <person name="Li Y."/>
            <person name="Yu H."/>
            <person name="Cui Y."/>
            <person name="Wang N."/>
            <person name="Chen C."/>
            <person name="Wu H."/>
            <person name="Zhao Y."/>
            <person name="Zhang J."/>
            <person name="Li Y."/>
            <person name="Zhou W."/>
            <person name="Zhang B."/>
            <person name="Hu W."/>
            <person name="Eijk M."/>
            <person name="Tang J."/>
            <person name="Witsenboer H."/>
            <person name="Zhao S."/>
            <person name="Li Z."/>
            <person name="Zhang A."/>
            <person name="Wang D."/>
            <person name="Liang C."/>
        </authorList>
    </citation>
    <scope>NUCLEOTIDE SEQUENCE [LARGE SCALE GENOMIC DNA]</scope>
    <source>
        <strain evidence="1">cv. G1812</strain>
    </source>
</reference>
<proteinExistence type="predicted"/>
<dbReference type="Gramene" id="TuG1812G0100003839.01.T03">
    <property type="protein sequence ID" value="TuG1812G0100003839.01.T03"/>
    <property type="gene ID" value="TuG1812G0100003839.01"/>
</dbReference>
<organism evidence="1 2">
    <name type="scientific">Triticum urartu</name>
    <name type="common">Red wild einkorn</name>
    <name type="synonym">Crithodium urartu</name>
    <dbReference type="NCBI Taxonomy" id="4572"/>
    <lineage>
        <taxon>Eukaryota</taxon>
        <taxon>Viridiplantae</taxon>
        <taxon>Streptophyta</taxon>
        <taxon>Embryophyta</taxon>
        <taxon>Tracheophyta</taxon>
        <taxon>Spermatophyta</taxon>
        <taxon>Magnoliopsida</taxon>
        <taxon>Liliopsida</taxon>
        <taxon>Poales</taxon>
        <taxon>Poaceae</taxon>
        <taxon>BOP clade</taxon>
        <taxon>Pooideae</taxon>
        <taxon>Triticodae</taxon>
        <taxon>Triticeae</taxon>
        <taxon>Triticinae</taxon>
        <taxon>Triticum</taxon>
    </lineage>
</organism>
<evidence type="ECO:0000313" key="1">
    <source>
        <dbReference type="EnsemblPlants" id="TuG1812G0100003839.01.T03"/>
    </source>
</evidence>
<accession>A0A8R7P3J9</accession>
<evidence type="ECO:0000313" key="2">
    <source>
        <dbReference type="Proteomes" id="UP000015106"/>
    </source>
</evidence>
<sequence>MLVTLAPLICADSSRGRHSRAEDWGRCCTGRRGSCRRIARPPIPRPGVGITGALPLPSPNPGVTWGGKWVSMRHHICCGIDVSKKRGLACFP</sequence>
<reference evidence="2" key="1">
    <citation type="journal article" date="2013" name="Nature">
        <title>Draft genome of the wheat A-genome progenitor Triticum urartu.</title>
        <authorList>
            <person name="Ling H.Q."/>
            <person name="Zhao S."/>
            <person name="Liu D."/>
            <person name="Wang J."/>
            <person name="Sun H."/>
            <person name="Zhang C."/>
            <person name="Fan H."/>
            <person name="Li D."/>
            <person name="Dong L."/>
            <person name="Tao Y."/>
            <person name="Gao C."/>
            <person name="Wu H."/>
            <person name="Li Y."/>
            <person name="Cui Y."/>
            <person name="Guo X."/>
            <person name="Zheng S."/>
            <person name="Wang B."/>
            <person name="Yu K."/>
            <person name="Liang Q."/>
            <person name="Yang W."/>
            <person name="Lou X."/>
            <person name="Chen J."/>
            <person name="Feng M."/>
            <person name="Jian J."/>
            <person name="Zhang X."/>
            <person name="Luo G."/>
            <person name="Jiang Y."/>
            <person name="Liu J."/>
            <person name="Wang Z."/>
            <person name="Sha Y."/>
            <person name="Zhang B."/>
            <person name="Wu H."/>
            <person name="Tang D."/>
            <person name="Shen Q."/>
            <person name="Xue P."/>
            <person name="Zou S."/>
            <person name="Wang X."/>
            <person name="Liu X."/>
            <person name="Wang F."/>
            <person name="Yang Y."/>
            <person name="An X."/>
            <person name="Dong Z."/>
            <person name="Zhang K."/>
            <person name="Zhang X."/>
            <person name="Luo M.C."/>
            <person name="Dvorak J."/>
            <person name="Tong Y."/>
            <person name="Wang J."/>
            <person name="Yang H."/>
            <person name="Li Z."/>
            <person name="Wang D."/>
            <person name="Zhang A."/>
            <person name="Wang J."/>
        </authorList>
    </citation>
    <scope>NUCLEOTIDE SEQUENCE</scope>
    <source>
        <strain evidence="2">cv. G1812</strain>
    </source>
</reference>
<reference evidence="1" key="3">
    <citation type="submission" date="2022-06" db="UniProtKB">
        <authorList>
            <consortium name="EnsemblPlants"/>
        </authorList>
    </citation>
    <scope>IDENTIFICATION</scope>
</reference>
<protein>
    <submittedName>
        <fullName evidence="1">Uncharacterized protein</fullName>
    </submittedName>
</protein>
<name>A0A8R7P3J9_TRIUA</name>
<dbReference type="AlphaFoldDB" id="A0A8R7P3J9"/>
<gene>
    <name evidence="1" type="primary">LOC125525319</name>
</gene>